<accession>A0A4R8DG71</accession>
<evidence type="ECO:0000259" key="1">
    <source>
        <dbReference type="Pfam" id="PF00117"/>
    </source>
</evidence>
<dbReference type="InterPro" id="IPR029062">
    <property type="entry name" value="Class_I_gatase-like"/>
</dbReference>
<evidence type="ECO:0000313" key="2">
    <source>
        <dbReference type="EMBL" id="TDW95960.1"/>
    </source>
</evidence>
<dbReference type="AlphaFoldDB" id="A0A4R8DG71"/>
<dbReference type="InterPro" id="IPR044992">
    <property type="entry name" value="ChyE-like"/>
</dbReference>
<dbReference type="Pfam" id="PF00117">
    <property type="entry name" value="GATase"/>
    <property type="match status" value="1"/>
</dbReference>
<evidence type="ECO:0000313" key="3">
    <source>
        <dbReference type="Proteomes" id="UP000294498"/>
    </source>
</evidence>
<dbReference type="InterPro" id="IPR017926">
    <property type="entry name" value="GATASE"/>
</dbReference>
<dbReference type="GO" id="GO:0016740">
    <property type="term" value="F:transferase activity"/>
    <property type="evidence" value="ECO:0007669"/>
    <property type="project" value="UniProtKB-KW"/>
</dbReference>
<dbReference type="FunFam" id="3.40.50.880:FF:000033">
    <property type="entry name" value="Glutamine amidotransferase class-I"/>
    <property type="match status" value="1"/>
</dbReference>
<proteinExistence type="predicted"/>
<dbReference type="RefSeq" id="WP_133995800.1">
    <property type="nucleotide sequence ID" value="NZ_SODV01000002.1"/>
</dbReference>
<comment type="caution">
    <text evidence="2">The sequence shown here is derived from an EMBL/GenBank/DDBJ whole genome shotgun (WGS) entry which is preliminary data.</text>
</comment>
<dbReference type="PROSITE" id="PS51273">
    <property type="entry name" value="GATASE_TYPE_1"/>
    <property type="match status" value="1"/>
</dbReference>
<dbReference type="GO" id="GO:0005829">
    <property type="term" value="C:cytosol"/>
    <property type="evidence" value="ECO:0007669"/>
    <property type="project" value="TreeGrafter"/>
</dbReference>
<protein>
    <submittedName>
        <fullName evidence="2">GMP synthase-like glutamine amidotransferase</fullName>
    </submittedName>
</protein>
<dbReference type="SUPFAM" id="SSF52317">
    <property type="entry name" value="Class I glutamine amidotransferase-like"/>
    <property type="match status" value="1"/>
</dbReference>
<dbReference type="CDD" id="cd01741">
    <property type="entry name" value="GATase1_1"/>
    <property type="match status" value="1"/>
</dbReference>
<dbReference type="EMBL" id="SODV01000002">
    <property type="protein sequence ID" value="TDW95960.1"/>
    <property type="molecule type" value="Genomic_DNA"/>
</dbReference>
<feature type="domain" description="Glutamine amidotransferase" evidence="1">
    <location>
        <begin position="43"/>
        <end position="192"/>
    </location>
</feature>
<keyword evidence="2" id="KW-0808">Transferase</keyword>
<sequence length="239" mass="26429">MRVHYLQHVPFEGLGYIDTWLKAHRHTVTGTAFFEPGSPLPDTKDIDALIVMGGPMGVYDATVYPWLIREKSFIKDCLAAHKRILGICLGAQLLADCLGARVHPAPHKEIGWFAVRPTPPAARGTTMPSWLPGLFKDEPTVFHWHGDQFDIPPGAADTLSTAANTAQAFQWNDRVLGLQFHLEVTPELLDQMIAHGTHELIPSPYIQPAEALRAGNVYMASCHRLMGHLLKTWMGEGGL</sequence>
<gene>
    <name evidence="2" type="ORF">EDB95_3781</name>
</gene>
<keyword evidence="3" id="KW-1185">Reference proteome</keyword>
<keyword evidence="2" id="KW-0315">Glutamine amidotransferase</keyword>
<dbReference type="PANTHER" id="PTHR42695:SF5">
    <property type="entry name" value="GLUTAMINE AMIDOTRANSFERASE YLR126C-RELATED"/>
    <property type="match status" value="1"/>
</dbReference>
<name>A0A4R8DG71_9BACT</name>
<organism evidence="2 3">
    <name type="scientific">Dinghuibacter silviterrae</name>
    <dbReference type="NCBI Taxonomy" id="1539049"/>
    <lineage>
        <taxon>Bacteria</taxon>
        <taxon>Pseudomonadati</taxon>
        <taxon>Bacteroidota</taxon>
        <taxon>Chitinophagia</taxon>
        <taxon>Chitinophagales</taxon>
        <taxon>Chitinophagaceae</taxon>
        <taxon>Dinghuibacter</taxon>
    </lineage>
</organism>
<reference evidence="2 3" key="1">
    <citation type="submission" date="2019-03" db="EMBL/GenBank/DDBJ databases">
        <title>Genomic Encyclopedia of Type Strains, Phase IV (KMG-IV): sequencing the most valuable type-strain genomes for metagenomic binning, comparative biology and taxonomic classification.</title>
        <authorList>
            <person name="Goeker M."/>
        </authorList>
    </citation>
    <scope>NUCLEOTIDE SEQUENCE [LARGE SCALE GENOMIC DNA]</scope>
    <source>
        <strain evidence="2 3">DSM 100059</strain>
    </source>
</reference>
<dbReference type="Proteomes" id="UP000294498">
    <property type="component" value="Unassembled WGS sequence"/>
</dbReference>
<dbReference type="Gene3D" id="3.40.50.880">
    <property type="match status" value="1"/>
</dbReference>
<dbReference type="PANTHER" id="PTHR42695">
    <property type="entry name" value="GLUTAMINE AMIDOTRANSFERASE YLR126C-RELATED"/>
    <property type="match status" value="1"/>
</dbReference>
<dbReference type="OrthoDB" id="9807137at2"/>